<reference evidence="2 3" key="1">
    <citation type="journal article" date="2022" name="bioRxiv">
        <title>Genomics of Preaxostyla Flagellates Illuminates Evolutionary Transitions and the Path Towards Mitochondrial Loss.</title>
        <authorList>
            <person name="Novak L.V.F."/>
            <person name="Treitli S.C."/>
            <person name="Pyrih J."/>
            <person name="Halakuc P."/>
            <person name="Pipaliya S.V."/>
            <person name="Vacek V."/>
            <person name="Brzon O."/>
            <person name="Soukal P."/>
            <person name="Eme L."/>
            <person name="Dacks J.B."/>
            <person name="Karnkowska A."/>
            <person name="Elias M."/>
            <person name="Hampl V."/>
        </authorList>
    </citation>
    <scope>NUCLEOTIDE SEQUENCE [LARGE SCALE GENOMIC DNA]</scope>
    <source>
        <strain evidence="2">NAU3</strain>
        <tissue evidence="2">Gut</tissue>
    </source>
</reference>
<accession>A0ABQ9X7P0</accession>
<organism evidence="2 3">
    <name type="scientific">Blattamonas nauphoetae</name>
    <dbReference type="NCBI Taxonomy" id="2049346"/>
    <lineage>
        <taxon>Eukaryota</taxon>
        <taxon>Metamonada</taxon>
        <taxon>Preaxostyla</taxon>
        <taxon>Oxymonadida</taxon>
        <taxon>Blattamonas</taxon>
    </lineage>
</organism>
<dbReference type="SUPFAM" id="SSF51126">
    <property type="entry name" value="Pectin lyase-like"/>
    <property type="match status" value="1"/>
</dbReference>
<dbReference type="EMBL" id="JARBJD010000188">
    <property type="protein sequence ID" value="KAK2947931.1"/>
    <property type="molecule type" value="Genomic_DNA"/>
</dbReference>
<dbReference type="Proteomes" id="UP001281761">
    <property type="component" value="Unassembled WGS sequence"/>
</dbReference>
<feature type="compositionally biased region" description="Polar residues" evidence="1">
    <location>
        <begin position="8"/>
        <end position="25"/>
    </location>
</feature>
<feature type="region of interest" description="Disordered" evidence="1">
    <location>
        <begin position="1"/>
        <end position="29"/>
    </location>
</feature>
<proteinExistence type="predicted"/>
<evidence type="ECO:0000313" key="2">
    <source>
        <dbReference type="EMBL" id="KAK2947931.1"/>
    </source>
</evidence>
<dbReference type="InterPro" id="IPR011050">
    <property type="entry name" value="Pectin_lyase_fold/virulence"/>
</dbReference>
<evidence type="ECO:0000313" key="3">
    <source>
        <dbReference type="Proteomes" id="UP001281761"/>
    </source>
</evidence>
<sequence>MGDGGSVLSHNTSFTGCHTPSSPNADDTRHNQHFTIRTEITSPTTPNHVFTLCTFKQCTASGRGGAIYAFENWLNLRIETCSFHACSAGYSGGAVCVLPPSMAQYSFSLSSSSFVGCSSSEYGGSVSVGNISVLSISKCEFLDSTSRNNGGALYFLYCPFGASSGLSHTLFQNCTQTSSGGCGAAVSLILCDSHNLSFVQFRRCSSSGRRGHDIYLRDTPLASNSFSTCDSTSSNTRRVMKNESNTFTDYSSLLPDPKFEATVTSFTLTQTGDDTVTLTLTLDKAVSGTMILIVSNVEGTRQEVAGKAPKIGRVLVFSFSSPSSTVGTCSSTVGESGVLQQPLSDYKLLAASMSNYDASVRSILNTSCELDESGTEVELSFSGFGIPEGLCTLTLNNSITLEVSFHDDSFGRSEGSVVKGVSGKDGELSEKTDYSLTGIVSQGKPTASIVIASGVVLSVPEAARLSKVSVSGFVDARKTTVKLSFESVRLEKNKKYILKMKLTDTSEDAITREVWTDGNEVLAEANEILYPFETSAEGRKEQLEFGVSYGVLSLTASDCTRSVLISDIVITLPAEPSRLVKIVSEDDDGLNSTTLTLSSRVLIVGVQYEMKVTGTPLSSASSSSNSLHETSIKFTATSATLNTVRLTLYPLEEADVKYGHSYCVDWMKVVDGAFILVETESCGFETPKELSRIISCSCVVLNKERSKVTISLEGRALAEPLGSIWVSVEDSFWESLSMRRVSETLCEADFLVASEQSDTHLKYEGEYTVCVKPDEASNFLVDSGITVLIPPPPRITSLDCVFVNSLQSMCKIRVSGTDLVVGTEHEVVLDDSIRLTVTFNTSTEGESEGVSIGKNGKLNHNTTYTLTEVKAIREDDGLILLPETVLLRIRERTVIRVIVREGGSSEVSECGTIGNACESVLVGWRVRESEGVSGVVVKIDGRVGFGGRVVVGEKKVEIGGLFEGENELKVSAGDVMSGVECGVVSVSGGRVVIVGVVLIVPSGWEMGRDLSSKPFVNNKN</sequence>
<gene>
    <name evidence="2" type="ORF">BLNAU_17158</name>
</gene>
<keyword evidence="3" id="KW-1185">Reference proteome</keyword>
<comment type="caution">
    <text evidence="2">The sequence shown here is derived from an EMBL/GenBank/DDBJ whole genome shotgun (WGS) entry which is preliminary data.</text>
</comment>
<name>A0ABQ9X7P0_9EUKA</name>
<evidence type="ECO:0000256" key="1">
    <source>
        <dbReference type="SAM" id="MobiDB-lite"/>
    </source>
</evidence>
<protein>
    <submittedName>
        <fullName evidence="2">Uncharacterized protein</fullName>
    </submittedName>
</protein>